<dbReference type="RefSeq" id="WP_116303066.1">
    <property type="nucleotide sequence ID" value="NZ_NFZV01000017.1"/>
</dbReference>
<protein>
    <submittedName>
        <fullName evidence="2">Uncharacterized protein</fullName>
    </submittedName>
</protein>
<name>A0A3E0WTQ9_9GAMM</name>
<dbReference type="GO" id="GO:0005829">
    <property type="term" value="C:cytosol"/>
    <property type="evidence" value="ECO:0007669"/>
    <property type="project" value="TreeGrafter"/>
</dbReference>
<dbReference type="OrthoDB" id="6899345at2"/>
<dbReference type="GO" id="GO:0019239">
    <property type="term" value="F:deaminase activity"/>
    <property type="evidence" value="ECO:0007669"/>
    <property type="project" value="TreeGrafter"/>
</dbReference>
<dbReference type="PANTHER" id="PTHR11803">
    <property type="entry name" value="2-IMINOBUTANOATE/2-IMINOPROPANOATE DEAMINASE RIDA"/>
    <property type="match status" value="1"/>
</dbReference>
<sequence>MQRNTLDPDTVFNTRQYGFSQAVVVPDGKRVLLSGQVGVDADEKTVSATLGGQTQAAIDNIEAILSTIGGTLAHVVFLRIYIVQSAKNEQDAIAEALLKNFPTQPPATSWLLVDRLSEPEWLIEIEAEAVLPA</sequence>
<evidence type="ECO:0000256" key="1">
    <source>
        <dbReference type="ARBA" id="ARBA00010552"/>
    </source>
</evidence>
<dbReference type="SUPFAM" id="SSF55298">
    <property type="entry name" value="YjgF-like"/>
    <property type="match status" value="1"/>
</dbReference>
<keyword evidence="3" id="KW-1185">Reference proteome</keyword>
<comment type="caution">
    <text evidence="2">The sequence shown here is derived from an EMBL/GenBank/DDBJ whole genome shotgun (WGS) entry which is preliminary data.</text>
</comment>
<dbReference type="InterPro" id="IPR006175">
    <property type="entry name" value="YjgF/YER057c/UK114"/>
</dbReference>
<organism evidence="2 3">
    <name type="scientific">Alkalilimnicola ehrlichii</name>
    <dbReference type="NCBI Taxonomy" id="351052"/>
    <lineage>
        <taxon>Bacteria</taxon>
        <taxon>Pseudomonadati</taxon>
        <taxon>Pseudomonadota</taxon>
        <taxon>Gammaproteobacteria</taxon>
        <taxon>Chromatiales</taxon>
        <taxon>Ectothiorhodospiraceae</taxon>
        <taxon>Alkalilimnicola</taxon>
    </lineage>
</organism>
<dbReference type="InterPro" id="IPR035959">
    <property type="entry name" value="RutC-like_sf"/>
</dbReference>
<dbReference type="Gene3D" id="3.30.1330.40">
    <property type="entry name" value="RutC-like"/>
    <property type="match status" value="1"/>
</dbReference>
<proteinExistence type="inferred from homology"/>
<dbReference type="Proteomes" id="UP000256763">
    <property type="component" value="Unassembled WGS sequence"/>
</dbReference>
<accession>A0A3E0WTQ9</accession>
<evidence type="ECO:0000313" key="3">
    <source>
        <dbReference type="Proteomes" id="UP000256763"/>
    </source>
</evidence>
<evidence type="ECO:0000313" key="2">
    <source>
        <dbReference type="EMBL" id="RFA35347.1"/>
    </source>
</evidence>
<reference evidence="3" key="1">
    <citation type="submission" date="2017-05" db="EMBL/GenBank/DDBJ databases">
        <authorList>
            <person name="Sharma S."/>
            <person name="Sidhu C."/>
            <person name="Pinnaka A.K."/>
        </authorList>
    </citation>
    <scope>NUCLEOTIDE SEQUENCE [LARGE SCALE GENOMIC DNA]</scope>
    <source>
        <strain evidence="3">AK93</strain>
    </source>
</reference>
<gene>
    <name evidence="2" type="ORF">CAL65_12745</name>
</gene>
<dbReference type="AlphaFoldDB" id="A0A3E0WTQ9"/>
<dbReference type="Pfam" id="PF01042">
    <property type="entry name" value="Ribonuc_L-PSP"/>
    <property type="match status" value="1"/>
</dbReference>
<comment type="similarity">
    <text evidence="1">Belongs to the RutC family.</text>
</comment>
<dbReference type="EMBL" id="NFZW01000012">
    <property type="protein sequence ID" value="RFA35347.1"/>
    <property type="molecule type" value="Genomic_DNA"/>
</dbReference>
<dbReference type="PANTHER" id="PTHR11803:SF58">
    <property type="entry name" value="PROTEIN HMF1-RELATED"/>
    <property type="match status" value="1"/>
</dbReference>